<gene>
    <name evidence="1" type="ORF">DERYTH_LOCUS10393</name>
</gene>
<dbReference type="Proteomes" id="UP000789405">
    <property type="component" value="Unassembled WGS sequence"/>
</dbReference>
<reference evidence="1" key="1">
    <citation type="submission" date="2021-06" db="EMBL/GenBank/DDBJ databases">
        <authorList>
            <person name="Kallberg Y."/>
            <person name="Tangrot J."/>
            <person name="Rosling A."/>
        </authorList>
    </citation>
    <scope>NUCLEOTIDE SEQUENCE</scope>
    <source>
        <strain evidence="1">MA453B</strain>
    </source>
</reference>
<protein>
    <submittedName>
        <fullName evidence="1">13902_t:CDS:1</fullName>
    </submittedName>
</protein>
<evidence type="ECO:0000313" key="2">
    <source>
        <dbReference type="Proteomes" id="UP000789405"/>
    </source>
</evidence>
<organism evidence="1 2">
    <name type="scientific">Dentiscutata erythropus</name>
    <dbReference type="NCBI Taxonomy" id="1348616"/>
    <lineage>
        <taxon>Eukaryota</taxon>
        <taxon>Fungi</taxon>
        <taxon>Fungi incertae sedis</taxon>
        <taxon>Mucoromycota</taxon>
        <taxon>Glomeromycotina</taxon>
        <taxon>Glomeromycetes</taxon>
        <taxon>Diversisporales</taxon>
        <taxon>Gigasporaceae</taxon>
        <taxon>Dentiscutata</taxon>
    </lineage>
</organism>
<dbReference type="AlphaFoldDB" id="A0A9N9H8H9"/>
<sequence>MTSYANIKGNLIVSTYILQVIRAQPNGFFKNKGVIFVDRHYSHIRKDIIKALNLKSLDVLEIPGGTTSVLQLLDVLEISKEVLIKSFESTRLILNPNSSKDNKISHCLQTIVRD</sequence>
<dbReference type="OrthoDB" id="167555at2759"/>
<comment type="caution">
    <text evidence="1">The sequence shown here is derived from an EMBL/GenBank/DDBJ whole genome shotgun (WGS) entry which is preliminary data.</text>
</comment>
<name>A0A9N9H8H9_9GLOM</name>
<accession>A0A9N9H8H9</accession>
<keyword evidence="2" id="KW-1185">Reference proteome</keyword>
<evidence type="ECO:0000313" key="1">
    <source>
        <dbReference type="EMBL" id="CAG8655041.1"/>
    </source>
</evidence>
<dbReference type="EMBL" id="CAJVPY010006029">
    <property type="protein sequence ID" value="CAG8655041.1"/>
    <property type="molecule type" value="Genomic_DNA"/>
</dbReference>
<proteinExistence type="predicted"/>